<evidence type="ECO:0000256" key="4">
    <source>
        <dbReference type="ARBA" id="ARBA00022827"/>
    </source>
</evidence>
<evidence type="ECO:0000256" key="3">
    <source>
        <dbReference type="ARBA" id="ARBA00022630"/>
    </source>
</evidence>
<dbReference type="GO" id="GO:0016614">
    <property type="term" value="F:oxidoreductase activity, acting on CH-OH group of donors"/>
    <property type="evidence" value="ECO:0007669"/>
    <property type="project" value="InterPro"/>
</dbReference>
<comment type="similarity">
    <text evidence="2 6">Belongs to the GMC oxidoreductase family.</text>
</comment>
<dbReference type="PANTHER" id="PTHR11552:SF147">
    <property type="entry name" value="CHOLINE DEHYDROGENASE, MITOCHONDRIAL"/>
    <property type="match status" value="1"/>
</dbReference>
<evidence type="ECO:0000256" key="1">
    <source>
        <dbReference type="ARBA" id="ARBA00001974"/>
    </source>
</evidence>
<dbReference type="InterPro" id="IPR012132">
    <property type="entry name" value="GMC_OxRdtase"/>
</dbReference>
<dbReference type="OrthoDB" id="9785276at2"/>
<gene>
    <name evidence="9" type="ORF">B0I31_102565</name>
</gene>
<dbReference type="Pfam" id="PF00732">
    <property type="entry name" value="GMC_oxred_N"/>
    <property type="match status" value="1"/>
</dbReference>
<proteinExistence type="inferred from homology"/>
<organism evidence="9 10">
    <name type="scientific">Saccharothrix carnea</name>
    <dbReference type="NCBI Taxonomy" id="1280637"/>
    <lineage>
        <taxon>Bacteria</taxon>
        <taxon>Bacillati</taxon>
        <taxon>Actinomycetota</taxon>
        <taxon>Actinomycetes</taxon>
        <taxon>Pseudonocardiales</taxon>
        <taxon>Pseudonocardiaceae</taxon>
        <taxon>Saccharothrix</taxon>
    </lineage>
</organism>
<accession>A0A2P8IGI9</accession>
<evidence type="ECO:0000256" key="5">
    <source>
        <dbReference type="PIRSR" id="PIRSR000137-2"/>
    </source>
</evidence>
<name>A0A2P8IGI9_SACCR</name>
<comment type="cofactor">
    <cofactor evidence="1 5">
        <name>FAD</name>
        <dbReference type="ChEBI" id="CHEBI:57692"/>
    </cofactor>
</comment>
<sequence length="525" mass="56560">MYDYVIVGAGSAGCVLAARLTEDPDVTVCLIEAGPTDDLETIHIPVAFGDLFRTSVDWDYDSHDEPQLDRRRIFLPRGKVLGGTSSINAMLYLRGNKLDYDGWGQPGWSYDELLPYFKRSEDNERGESYYHGAGGPMSVSEGRSRNTQSQAFLDAAAQAGFASNDDFNGESQDGFGHFQLTQRNGRRCSTAVAYLHPAMNRPNLTVRTNFQVHRIVIENGRAVGVTGRRFDENLTVRANREVILSAGAYNSPYLLMHSGIGPADHLGQLGIPVVHANDRVGANLQDHPLVPLIFAHDEPVSTLIADDPRYVRQFEEEGTGPMTSNGPEAGGYVRTRSGLAAPDAVFFSGPMMFADSGLGLPTGHAITYGPVLLTQQARGTVTLDSANPTMKPKIQHNYHQTEDDLATAVAATRIGMEIARQKALSRFTKDWYSAPESDSEADVRAYVRGYTHSIFHGSGTCAIGQVVDAELKVIGIDGLRVADVSVMPTLGRGAPNASAIAIGEKAADLVLGKAPLPAAQALATA</sequence>
<feature type="domain" description="Glucose-methanol-choline oxidoreductase N-terminal" evidence="8">
    <location>
        <begin position="247"/>
        <end position="261"/>
    </location>
</feature>
<evidence type="ECO:0000256" key="6">
    <source>
        <dbReference type="RuleBase" id="RU003968"/>
    </source>
</evidence>
<protein>
    <submittedName>
        <fullName evidence="9">Choline dehydrogenase</fullName>
    </submittedName>
</protein>
<keyword evidence="4 5" id="KW-0274">FAD</keyword>
<dbReference type="EMBL" id="PYAX01000002">
    <property type="protein sequence ID" value="PSL57586.1"/>
    <property type="molecule type" value="Genomic_DNA"/>
</dbReference>
<evidence type="ECO:0000259" key="8">
    <source>
        <dbReference type="PROSITE" id="PS00624"/>
    </source>
</evidence>
<dbReference type="InterPro" id="IPR007867">
    <property type="entry name" value="GMC_OxRtase_C"/>
</dbReference>
<evidence type="ECO:0000256" key="2">
    <source>
        <dbReference type="ARBA" id="ARBA00010790"/>
    </source>
</evidence>
<dbReference type="Gene3D" id="3.50.50.60">
    <property type="entry name" value="FAD/NAD(P)-binding domain"/>
    <property type="match status" value="1"/>
</dbReference>
<dbReference type="GO" id="GO:0050660">
    <property type="term" value="F:flavin adenine dinucleotide binding"/>
    <property type="evidence" value="ECO:0007669"/>
    <property type="project" value="InterPro"/>
</dbReference>
<keyword evidence="10" id="KW-1185">Reference proteome</keyword>
<dbReference type="Gene3D" id="3.30.560.10">
    <property type="entry name" value="Glucose Oxidase, domain 3"/>
    <property type="match status" value="1"/>
</dbReference>
<evidence type="ECO:0000313" key="10">
    <source>
        <dbReference type="Proteomes" id="UP000241118"/>
    </source>
</evidence>
<dbReference type="RefSeq" id="WP_106614493.1">
    <property type="nucleotide sequence ID" value="NZ_PYAX01000002.1"/>
</dbReference>
<dbReference type="SUPFAM" id="SSF54373">
    <property type="entry name" value="FAD-linked reductases, C-terminal domain"/>
    <property type="match status" value="1"/>
</dbReference>
<comment type="caution">
    <text evidence="9">The sequence shown here is derived from an EMBL/GenBank/DDBJ whole genome shotgun (WGS) entry which is preliminary data.</text>
</comment>
<reference evidence="9 10" key="1">
    <citation type="submission" date="2018-03" db="EMBL/GenBank/DDBJ databases">
        <title>Genomic Encyclopedia of Type Strains, Phase III (KMG-III): the genomes of soil and plant-associated and newly described type strains.</title>
        <authorList>
            <person name="Whitman W."/>
        </authorList>
    </citation>
    <scope>NUCLEOTIDE SEQUENCE [LARGE SCALE GENOMIC DNA]</scope>
    <source>
        <strain evidence="9 10">CGMCC 4.7097</strain>
    </source>
</reference>
<dbReference type="InterPro" id="IPR000172">
    <property type="entry name" value="GMC_OxRdtase_N"/>
</dbReference>
<dbReference type="SUPFAM" id="SSF51905">
    <property type="entry name" value="FAD/NAD(P)-binding domain"/>
    <property type="match status" value="1"/>
</dbReference>
<dbReference type="Proteomes" id="UP000241118">
    <property type="component" value="Unassembled WGS sequence"/>
</dbReference>
<dbReference type="InterPro" id="IPR036188">
    <property type="entry name" value="FAD/NAD-bd_sf"/>
</dbReference>
<feature type="binding site" evidence="5">
    <location>
        <position position="84"/>
    </location>
    <ligand>
        <name>FAD</name>
        <dbReference type="ChEBI" id="CHEBI:57692"/>
    </ligand>
</feature>
<feature type="domain" description="Glucose-methanol-choline oxidoreductase N-terminal" evidence="7">
    <location>
        <begin position="78"/>
        <end position="101"/>
    </location>
</feature>
<evidence type="ECO:0000313" key="9">
    <source>
        <dbReference type="EMBL" id="PSL57586.1"/>
    </source>
</evidence>
<dbReference type="PROSITE" id="PS00623">
    <property type="entry name" value="GMC_OXRED_1"/>
    <property type="match status" value="1"/>
</dbReference>
<evidence type="ECO:0000259" key="7">
    <source>
        <dbReference type="PROSITE" id="PS00623"/>
    </source>
</evidence>
<dbReference type="PROSITE" id="PS00624">
    <property type="entry name" value="GMC_OXRED_2"/>
    <property type="match status" value="1"/>
</dbReference>
<dbReference type="Pfam" id="PF05199">
    <property type="entry name" value="GMC_oxred_C"/>
    <property type="match status" value="1"/>
</dbReference>
<dbReference type="PIRSF" id="PIRSF000137">
    <property type="entry name" value="Alcohol_oxidase"/>
    <property type="match status" value="1"/>
</dbReference>
<keyword evidence="3 6" id="KW-0285">Flavoprotein</keyword>
<feature type="binding site" evidence="5">
    <location>
        <position position="212"/>
    </location>
    <ligand>
        <name>FAD</name>
        <dbReference type="ChEBI" id="CHEBI:57692"/>
    </ligand>
</feature>
<dbReference type="AlphaFoldDB" id="A0A2P8IGI9"/>
<dbReference type="PANTHER" id="PTHR11552">
    <property type="entry name" value="GLUCOSE-METHANOL-CHOLINE GMC OXIDOREDUCTASE"/>
    <property type="match status" value="1"/>
</dbReference>
<feature type="binding site" evidence="5">
    <location>
        <position position="80"/>
    </location>
    <ligand>
        <name>FAD</name>
        <dbReference type="ChEBI" id="CHEBI:57692"/>
    </ligand>
</feature>